<sequence>MNCIYYGNCYSGGKAYFFHNKKKIVFLDKNKIVLVNFKIGFFRNFVFYTRSTISSFDVDKTENFMLVTDSTKLVSIFNLKTFKVVCKMVCRNKIENIKISPFLKYFTTVNFEKIEIWKFSLFRKNSSCIFQLYQRYNLHYSYIIDVEWSDDGNYLLSFSMDKTIKIFSFQGRKIYEMNVNIYAKKIIFAKFHLNSKKILILNENGLLSERTSVYDLNKNAQIFSKPSNDTLMQIFPFLTEKVKVINGWFNSFSNAIILIFSNGQLTWTQIFMSNYNQNNNIAQILAKKKVVTEKLFKIDPFELFYITGCLNENLILICKLKKKEILLYNWFKKKFLIKYRNLFKKFTFILLSPNNNLACLCDSHGNVAIWSLISGFCVAEFYSHIDRVNRAVFLKKFSRLLFTSSIDGTIKMYDLKKCTILKSFDSLSSTKHFDALGIDNSGSFVASACEKTFCIFIWTVKNGLIVDIMKKHRTFINDLYFTHINLNIVTATCNELAIWFIDNRIYNKKTSFCEIFQSHTKIIAICQHPHRDEIAVLFLCGSISFFDVKKGFKVYRTVINTSKIIKTKNETLNTRPAPSISYFLNGKFFFIKTSKLKIFRLYNFRLFFLFCLKMNLFNKKNFQISEKKIFSISTEKKICLVLNEQEFFLLTIDVFDKKIKCCLKKNISNKKNSKNKNWNRFFRWICDLKLNKKQTRLDVNMLFFGILNERSLQLVLASKAFFSKYSLNQLNHFKQKCIFLEYISSYKKFLSKRCKFKNIPSFSSVKLNQFF</sequence>
<reference evidence="2 3" key="1">
    <citation type="journal article" date="2011" name="Genome Biol. Evol.">
        <title>Complete nucleomorph genome sequence of the nonphotosynthetic alga Cryptomonas paramecium reveals a core nucleomorph gene set.</title>
        <authorList>
            <person name="Tanifuji G."/>
            <person name="Onodera N.T."/>
            <person name="Wheeler T.J."/>
            <person name="Dlutek M."/>
            <person name="Donaher N."/>
            <person name="Archibald J.M."/>
        </authorList>
    </citation>
    <scope>NUCLEOTIDE SEQUENCE [LARGE SCALE GENOMIC DNA]</scope>
    <source>
        <strain evidence="2 3">CCAP977/2A</strain>
    </source>
</reference>
<evidence type="ECO:0000313" key="2">
    <source>
        <dbReference type="EMBL" id="AEA38890.1"/>
    </source>
</evidence>
<dbReference type="Gene3D" id="2.130.10.10">
    <property type="entry name" value="YVTN repeat-like/Quinoprotein amine dehydrogenase"/>
    <property type="match status" value="2"/>
</dbReference>
<dbReference type="GO" id="GO:0032040">
    <property type="term" value="C:small-subunit processome"/>
    <property type="evidence" value="ECO:0007669"/>
    <property type="project" value="TreeGrafter"/>
</dbReference>
<keyword evidence="2" id="KW-0542">Nucleomorph</keyword>
<dbReference type="InterPro" id="IPR015943">
    <property type="entry name" value="WD40/YVTN_repeat-like_dom_sf"/>
</dbReference>
<dbReference type="SMART" id="SM00320">
    <property type="entry name" value="WD40"/>
    <property type="match status" value="3"/>
</dbReference>
<organism evidence="2 3">
    <name type="scientific">Cryptomonas paramaecium</name>
    <dbReference type="NCBI Taxonomy" id="2898"/>
    <lineage>
        <taxon>Eukaryota</taxon>
        <taxon>Cryptophyceae</taxon>
        <taxon>Cryptomonadales</taxon>
        <taxon>Cryptomonadaceae</taxon>
        <taxon>Cryptomonas</taxon>
    </lineage>
</organism>
<evidence type="ECO:0000313" key="3">
    <source>
        <dbReference type="Proteomes" id="UP000243423"/>
    </source>
</evidence>
<dbReference type="GO" id="GO:0000028">
    <property type="term" value="P:ribosomal small subunit assembly"/>
    <property type="evidence" value="ECO:0007669"/>
    <property type="project" value="TreeGrafter"/>
</dbReference>
<dbReference type="InterPro" id="IPR011044">
    <property type="entry name" value="Quino_amine_DH_bsu"/>
</dbReference>
<geneLocation type="nucleomorph" evidence="2"/>
<proteinExistence type="predicted"/>
<dbReference type="EMBL" id="CP002173">
    <property type="protein sequence ID" value="AEA38890.1"/>
    <property type="molecule type" value="Genomic_DNA"/>
</dbReference>
<keyword evidence="1" id="KW-0853">WD repeat</keyword>
<dbReference type="Pfam" id="PF00400">
    <property type="entry name" value="WD40"/>
    <property type="match status" value="2"/>
</dbReference>
<dbReference type="SUPFAM" id="SSF50969">
    <property type="entry name" value="YVTN repeat-like/Quinoprotein amine dehydrogenase"/>
    <property type="match status" value="1"/>
</dbReference>
<name>F2HHU4_9CRYP</name>
<dbReference type="GO" id="GO:0000462">
    <property type="term" value="P:maturation of SSU-rRNA from tricistronic rRNA transcript (SSU-rRNA, 5.8S rRNA, LSU-rRNA)"/>
    <property type="evidence" value="ECO:0007669"/>
    <property type="project" value="TreeGrafter"/>
</dbReference>
<dbReference type="GeneID" id="10447128"/>
<protein>
    <submittedName>
        <fullName evidence="2">Guanine nucleotide-binding protein beta SU like protein</fullName>
    </submittedName>
</protein>
<feature type="repeat" description="WD" evidence="1">
    <location>
        <begin position="136"/>
        <end position="177"/>
    </location>
</feature>
<dbReference type="GO" id="GO:0034388">
    <property type="term" value="C:Pwp2p-containing subcomplex of 90S preribosome"/>
    <property type="evidence" value="ECO:0007669"/>
    <property type="project" value="TreeGrafter"/>
</dbReference>
<evidence type="ECO:0000256" key="1">
    <source>
        <dbReference type="PROSITE-ProRule" id="PRU00221"/>
    </source>
</evidence>
<dbReference type="SUPFAM" id="SSF50978">
    <property type="entry name" value="WD40 repeat-like"/>
    <property type="match status" value="1"/>
</dbReference>
<dbReference type="InterPro" id="IPR036322">
    <property type="entry name" value="WD40_repeat_dom_sf"/>
</dbReference>
<dbReference type="InterPro" id="IPR001680">
    <property type="entry name" value="WD40_rpt"/>
</dbReference>
<dbReference type="RefSeq" id="XP_003239788.1">
    <property type="nucleotide sequence ID" value="XM_003239740.1"/>
</dbReference>
<gene>
    <name evidence="2" type="primary">gblp1</name>
    <name evidence="2" type="ORF">CPARA_2gp232</name>
</gene>
<dbReference type="Proteomes" id="UP000243423">
    <property type="component" value="Nucleomorph 2"/>
</dbReference>
<dbReference type="AlphaFoldDB" id="F2HHU4"/>
<dbReference type="PROSITE" id="PS50082">
    <property type="entry name" value="WD_REPEATS_2"/>
    <property type="match status" value="1"/>
</dbReference>
<dbReference type="PANTHER" id="PTHR19858">
    <property type="entry name" value="WD40 REPEAT PROTEIN"/>
    <property type="match status" value="1"/>
</dbReference>
<dbReference type="InterPro" id="IPR027145">
    <property type="entry name" value="PWP2"/>
</dbReference>
<accession>F2HHU4</accession>
<dbReference type="PANTHER" id="PTHR19858:SF0">
    <property type="entry name" value="PERIODIC TRYPTOPHAN PROTEIN 2 HOMOLOG"/>
    <property type="match status" value="1"/>
</dbReference>